<dbReference type="Pfam" id="PF01546">
    <property type="entry name" value="Peptidase_M20"/>
    <property type="match status" value="1"/>
</dbReference>
<dbReference type="InterPro" id="IPR017439">
    <property type="entry name" value="Amidohydrolase"/>
</dbReference>
<evidence type="ECO:0000313" key="2">
    <source>
        <dbReference type="Proteomes" id="UP001197974"/>
    </source>
</evidence>
<dbReference type="InterPro" id="IPR002933">
    <property type="entry name" value="Peptidase_M20"/>
</dbReference>
<organism evidence="1 2">
    <name type="scientific">Bacillus carboniphilus</name>
    <dbReference type="NCBI Taxonomy" id="86663"/>
    <lineage>
        <taxon>Bacteria</taxon>
        <taxon>Bacillati</taxon>
        <taxon>Bacillota</taxon>
        <taxon>Bacilli</taxon>
        <taxon>Bacillales</taxon>
        <taxon>Bacillaceae</taxon>
        <taxon>Bacillus</taxon>
    </lineage>
</organism>
<evidence type="ECO:0000313" key="1">
    <source>
        <dbReference type="EMBL" id="WLR42224.1"/>
    </source>
</evidence>
<accession>A0ABY9JTS6</accession>
<keyword evidence="2" id="KW-1185">Reference proteome</keyword>
<dbReference type="NCBIfam" id="TIGR01891">
    <property type="entry name" value="amidohydrolases"/>
    <property type="match status" value="1"/>
</dbReference>
<sequence>MRINDYVYEQQQYLHSIPEPAFEEKNTATYIAEQLKGLGYEVTEHIAKTGVTGKLVGKKEHPCVAIRADMDCIIHELSNETFYRHSCGHDAHCSIALGIAKLLKDKMEELDGSIKFIFQPAEEIGAGAKALVAEGVMDDVDYLIGYHLRTASECPYGKMSPALMHSARCAITGEVFGTTAHGGSSSFRD</sequence>
<dbReference type="PANTHER" id="PTHR11014:SF122">
    <property type="entry name" value="AMIDOHYDROLASE AMHX"/>
    <property type="match status" value="1"/>
</dbReference>
<protein>
    <submittedName>
        <fullName evidence="1">Amidohydrolase</fullName>
    </submittedName>
</protein>
<dbReference type="RefSeq" id="WP_306019697.1">
    <property type="nucleotide sequence ID" value="NZ_CP129013.1"/>
</dbReference>
<gene>
    <name evidence="1" type="ORF">LC087_16010</name>
</gene>
<dbReference type="PANTHER" id="PTHR11014">
    <property type="entry name" value="PEPTIDASE M20 FAMILY MEMBER"/>
    <property type="match status" value="1"/>
</dbReference>
<dbReference type="EMBL" id="CP129013">
    <property type="protein sequence ID" value="WLR42224.1"/>
    <property type="molecule type" value="Genomic_DNA"/>
</dbReference>
<dbReference type="Gene3D" id="3.40.630.10">
    <property type="entry name" value="Zn peptidases"/>
    <property type="match status" value="1"/>
</dbReference>
<proteinExistence type="predicted"/>
<reference evidence="1 2" key="1">
    <citation type="submission" date="2023-06" db="EMBL/GenBank/DDBJ databases">
        <title>Five Gram-positive bacteria isolated from mangrove sediments in Shenzhen, Guangdong, China.</title>
        <authorList>
            <person name="Yu S."/>
            <person name="Zheng W."/>
            <person name="Huang Y."/>
        </authorList>
    </citation>
    <scope>NUCLEOTIDE SEQUENCE [LARGE SCALE GENOMIC DNA]</scope>
    <source>
        <strain evidence="1 2">SaN35-3</strain>
    </source>
</reference>
<dbReference type="SUPFAM" id="SSF53187">
    <property type="entry name" value="Zn-dependent exopeptidases"/>
    <property type="match status" value="1"/>
</dbReference>
<dbReference type="Proteomes" id="UP001197974">
    <property type="component" value="Chromosome"/>
</dbReference>
<name>A0ABY9JTS6_9BACI</name>